<evidence type="ECO:0000256" key="2">
    <source>
        <dbReference type="ARBA" id="ARBA00022723"/>
    </source>
</evidence>
<keyword evidence="2" id="KW-0479">Metal-binding</keyword>
<dbReference type="InterPro" id="IPR039994">
    <property type="entry name" value="NO66-like"/>
</dbReference>
<accession>A0ABQ0KT16</accession>
<gene>
    <name evidence="5" type="ORF">RMCN_5740</name>
</gene>
<dbReference type="Gene3D" id="2.60.120.650">
    <property type="entry name" value="Cupin"/>
    <property type="match status" value="1"/>
</dbReference>
<keyword evidence="3" id="KW-0408">Iron</keyword>
<dbReference type="Proteomes" id="UP000069773">
    <property type="component" value="Unassembled WGS sequence"/>
</dbReference>
<sequence length="415" mass="44973">MMLGRCAAVDARRFADEYWGRQPLLTRAEALPRDFSDLLSPEAVDELIAERGVRAPFIRLAKEGDVLPRDCYLGPAGFGAEIGDQIDSAKLLSQFASGATIVLQGLHRLWPPLIDFVRQAVDDLGHPVQANAYITPPVNRGFDPHYDVHDVFVLQVSGQKRWIVHEPVFEHPLPSQPWTGHRAAIERRVAEDAPIIDTVLEEGDALYLPRGWVHSAQAMEMTSIHLTIGVSPVTALDVARAVVDQLAADATFRESLPMGVADADETMATVSKVMAEMVGSVRDDAATLGAGAAAHLSRRHADRTRPVAVRPLASLAAADRAEETMVRWRHGLSATVDRSGDRIVLRLPDRTITFPKMCAEAVRAVHQGSTVDAANMPGLDAADAAVLIRRLLREGVLVPVNSAVPVQRNSPADAG</sequence>
<feature type="domain" description="JmjC" evidence="4">
    <location>
        <begin position="99"/>
        <end position="247"/>
    </location>
</feature>
<dbReference type="SUPFAM" id="SSF51197">
    <property type="entry name" value="Clavaminate synthase-like"/>
    <property type="match status" value="1"/>
</dbReference>
<dbReference type="SMART" id="SM00558">
    <property type="entry name" value="JmjC"/>
    <property type="match status" value="1"/>
</dbReference>
<proteinExistence type="predicted"/>
<evidence type="ECO:0000256" key="1">
    <source>
        <dbReference type="ARBA" id="ARBA00001954"/>
    </source>
</evidence>
<evidence type="ECO:0000256" key="3">
    <source>
        <dbReference type="ARBA" id="ARBA00023004"/>
    </source>
</evidence>
<organism evidence="5 6">
    <name type="scientific">Mycolicibacterium novocastrense</name>
    <name type="common">Mycobacterium novocastrense</name>
    <dbReference type="NCBI Taxonomy" id="59813"/>
    <lineage>
        <taxon>Bacteria</taxon>
        <taxon>Bacillati</taxon>
        <taxon>Actinomycetota</taxon>
        <taxon>Actinomycetes</taxon>
        <taxon>Mycobacteriales</taxon>
        <taxon>Mycobacteriaceae</taxon>
        <taxon>Mycolicibacterium</taxon>
    </lineage>
</organism>
<dbReference type="InterPro" id="IPR003347">
    <property type="entry name" value="JmjC_dom"/>
</dbReference>
<dbReference type="PANTHER" id="PTHR13096:SF9">
    <property type="entry name" value="BIFUNCTIONAL LYSINE-SPECIFIC DEMETHYLASE AND HISTIDYL-HYDROXYLASE"/>
    <property type="match status" value="1"/>
</dbReference>
<reference evidence="5 6" key="1">
    <citation type="journal article" date="2016" name="Genome Announc.">
        <title>Draft Genome Sequences of Five Rapidly Growing Mycobacterium Species, M. thermoresistibile, M. fortuitum subsp. acetamidolyticum, M. canariasense, M. brisbanense, and M. novocastrense.</title>
        <authorList>
            <person name="Katahira K."/>
            <person name="Ogura Y."/>
            <person name="Gotoh Y."/>
            <person name="Hayashi T."/>
        </authorList>
    </citation>
    <scope>NUCLEOTIDE SEQUENCE [LARGE SCALE GENOMIC DNA]</scope>
    <source>
        <strain evidence="5 6">JCM18114</strain>
    </source>
</reference>
<keyword evidence="6" id="KW-1185">Reference proteome</keyword>
<name>A0ABQ0KT16_MYCNV</name>
<comment type="caution">
    <text evidence="5">The sequence shown here is derived from an EMBL/GenBank/DDBJ whole genome shotgun (WGS) entry which is preliminary data.</text>
</comment>
<protein>
    <submittedName>
        <fullName evidence="5">Cupin 4 family protein</fullName>
    </submittedName>
</protein>
<comment type="cofactor">
    <cofactor evidence="1">
        <name>Fe(2+)</name>
        <dbReference type="ChEBI" id="CHEBI:29033"/>
    </cofactor>
</comment>
<dbReference type="PROSITE" id="PS51184">
    <property type="entry name" value="JMJC"/>
    <property type="match status" value="1"/>
</dbReference>
<evidence type="ECO:0000313" key="6">
    <source>
        <dbReference type="Proteomes" id="UP000069773"/>
    </source>
</evidence>
<dbReference type="Pfam" id="PF08007">
    <property type="entry name" value="JmjC_2"/>
    <property type="match status" value="1"/>
</dbReference>
<dbReference type="PANTHER" id="PTHR13096">
    <property type="entry name" value="MINA53 MYC INDUCED NUCLEAR ANTIGEN"/>
    <property type="match status" value="1"/>
</dbReference>
<evidence type="ECO:0000259" key="4">
    <source>
        <dbReference type="PROSITE" id="PS51184"/>
    </source>
</evidence>
<evidence type="ECO:0000313" key="5">
    <source>
        <dbReference type="EMBL" id="GAT12607.1"/>
    </source>
</evidence>
<dbReference type="EMBL" id="BCTA01000094">
    <property type="protein sequence ID" value="GAT12607.1"/>
    <property type="molecule type" value="Genomic_DNA"/>
</dbReference>